<dbReference type="AlphaFoldDB" id="A0ABD3IAD0"/>
<evidence type="ECO:0000256" key="1">
    <source>
        <dbReference type="SAM" id="MobiDB-lite"/>
    </source>
</evidence>
<accession>A0ABD3IAD0</accession>
<gene>
    <name evidence="2" type="ORF">R1sor_018513</name>
</gene>
<protein>
    <submittedName>
        <fullName evidence="2">Uncharacterized protein</fullName>
    </submittedName>
</protein>
<sequence length="437" mass="49035">MTAANGKLPIGTGGQTHGGAGPSAPTKPLLATLHSQQFPPLTSGKSSTPPKDAIGLLGKPVARLTTNRSNILQGGGGVMRQPQKRTPTHEANPAQTGTERLAAETRKKPFELARQAREMKDMAWRSATSSLDCIRKNIERFNHTEEKRENPYPELETEGFRRREEGSEAQHQSVSKKEVKITGKSIEVEAEPEELENMDAEAQTGTGGQQNNTESPTDMEVAKDKRKRDEKNVEENPLAEEEPYMLDWFWGEASSKFFFSLIRTQRAREDITCLRTEDGHLLVEQGDIIKELHRYYTNLFQEEERTEQDQRKLVEVLQLVDKQVTEEQNEVLIATPDADEVGELVKSLKREKAPGLDGMTAETLFSLGEAAEDDLLAMMVTFWDTGTITWKHQQGVIKLLPKEGDRQEIKNWRPISLLDLGCKLIAKLRASSVHRNS</sequence>
<name>A0ABD3IAD0_9MARC</name>
<feature type="compositionally biased region" description="Basic and acidic residues" evidence="1">
    <location>
        <begin position="220"/>
        <end position="234"/>
    </location>
</feature>
<feature type="region of interest" description="Disordered" evidence="1">
    <location>
        <begin position="140"/>
        <end position="238"/>
    </location>
</feature>
<dbReference type="Proteomes" id="UP001633002">
    <property type="component" value="Unassembled WGS sequence"/>
</dbReference>
<proteinExistence type="predicted"/>
<organism evidence="2 3">
    <name type="scientific">Riccia sorocarpa</name>
    <dbReference type="NCBI Taxonomy" id="122646"/>
    <lineage>
        <taxon>Eukaryota</taxon>
        <taxon>Viridiplantae</taxon>
        <taxon>Streptophyta</taxon>
        <taxon>Embryophyta</taxon>
        <taxon>Marchantiophyta</taxon>
        <taxon>Marchantiopsida</taxon>
        <taxon>Marchantiidae</taxon>
        <taxon>Marchantiales</taxon>
        <taxon>Ricciaceae</taxon>
        <taxon>Riccia</taxon>
    </lineage>
</organism>
<comment type="caution">
    <text evidence="2">The sequence shown here is derived from an EMBL/GenBank/DDBJ whole genome shotgun (WGS) entry which is preliminary data.</text>
</comment>
<evidence type="ECO:0000313" key="2">
    <source>
        <dbReference type="EMBL" id="KAL3700491.1"/>
    </source>
</evidence>
<feature type="region of interest" description="Disordered" evidence="1">
    <location>
        <begin position="1"/>
        <end position="53"/>
    </location>
</feature>
<feature type="compositionally biased region" description="Basic and acidic residues" evidence="1">
    <location>
        <begin position="158"/>
        <end position="168"/>
    </location>
</feature>
<reference evidence="2 3" key="1">
    <citation type="submission" date="2024-09" db="EMBL/GenBank/DDBJ databases">
        <title>Chromosome-scale assembly of Riccia sorocarpa.</title>
        <authorList>
            <person name="Paukszto L."/>
        </authorList>
    </citation>
    <scope>NUCLEOTIDE SEQUENCE [LARGE SCALE GENOMIC DNA]</scope>
    <source>
        <strain evidence="2">LP-2024</strain>
        <tissue evidence="2">Aerial parts of the thallus</tissue>
    </source>
</reference>
<evidence type="ECO:0000313" key="3">
    <source>
        <dbReference type="Proteomes" id="UP001633002"/>
    </source>
</evidence>
<feature type="compositionally biased region" description="Acidic residues" evidence="1">
    <location>
        <begin position="188"/>
        <end position="199"/>
    </location>
</feature>
<feature type="region of interest" description="Disordered" evidence="1">
    <location>
        <begin position="65"/>
        <end position="99"/>
    </location>
</feature>
<feature type="compositionally biased region" description="Gly residues" evidence="1">
    <location>
        <begin position="11"/>
        <end position="21"/>
    </location>
</feature>
<feature type="compositionally biased region" description="Polar residues" evidence="1">
    <location>
        <begin position="33"/>
        <end position="49"/>
    </location>
</feature>
<dbReference type="EMBL" id="JBJQOH010000001">
    <property type="protein sequence ID" value="KAL3700491.1"/>
    <property type="molecule type" value="Genomic_DNA"/>
</dbReference>
<feature type="compositionally biased region" description="Basic and acidic residues" evidence="1">
    <location>
        <begin position="140"/>
        <end position="151"/>
    </location>
</feature>
<dbReference type="PANTHER" id="PTHR19446">
    <property type="entry name" value="REVERSE TRANSCRIPTASES"/>
    <property type="match status" value="1"/>
</dbReference>
<keyword evidence="3" id="KW-1185">Reference proteome</keyword>